<keyword evidence="2" id="KW-0479">Metal-binding</keyword>
<reference evidence="6 7" key="1">
    <citation type="submission" date="2020-07" db="EMBL/GenBank/DDBJ databases">
        <title>Sequencing the genomes of 1000 actinobacteria strains.</title>
        <authorList>
            <person name="Klenk H.-P."/>
        </authorList>
    </citation>
    <scope>NUCLEOTIDE SEQUENCE [LARGE SCALE GENOMIC DNA]</scope>
    <source>
        <strain evidence="6 7">DSM 44749</strain>
    </source>
</reference>
<dbReference type="GO" id="GO:0046872">
    <property type="term" value="F:metal ion binding"/>
    <property type="evidence" value="ECO:0007669"/>
    <property type="project" value="UniProtKB-KW"/>
</dbReference>
<keyword evidence="4" id="KW-0460">Magnesium</keyword>
<keyword evidence="3" id="KW-0378">Hydrolase</keyword>
<evidence type="ECO:0008006" key="8">
    <source>
        <dbReference type="Google" id="ProtNLM"/>
    </source>
</evidence>
<comment type="cofactor">
    <cofactor evidence="1">
        <name>Mg(2+)</name>
        <dbReference type="ChEBI" id="CHEBI:18420"/>
    </cofactor>
</comment>
<dbReference type="InterPro" id="IPR006879">
    <property type="entry name" value="YdjC-like"/>
</dbReference>
<dbReference type="SUPFAM" id="SSF88713">
    <property type="entry name" value="Glycoside hydrolase/deacetylase"/>
    <property type="match status" value="1"/>
</dbReference>
<evidence type="ECO:0000256" key="3">
    <source>
        <dbReference type="ARBA" id="ARBA00022801"/>
    </source>
</evidence>
<dbReference type="RefSeq" id="WP_179763200.1">
    <property type="nucleotide sequence ID" value="NZ_BAAAJZ010000016.1"/>
</dbReference>
<evidence type="ECO:0000256" key="4">
    <source>
        <dbReference type="ARBA" id="ARBA00022842"/>
    </source>
</evidence>
<keyword evidence="5" id="KW-0119">Carbohydrate metabolism</keyword>
<keyword evidence="7" id="KW-1185">Reference proteome</keyword>
<sequence length="259" mass="28051">MGRRELIINVDDIGLHGGAVEAAMETITRGVAASGSVMVVCPAADAALDLLTDHPEVPVGVHLTLTADFPGALWLPLTAGASIQEDGHLLGIERREQLLAQAVAGEVKAEFRAQIEVLLDAGVRPTHLDWHCLADGGRDDIFDLTLQLAVEYDLGIRAWTDHGRDAVRSSGRTAQDRPFLDSFAAPVEGRLEWFLDRIRELPDGLTEWAMHPAQPTSFDGGSDVRAGDHELLLSAPICQALDDEEITVLGHGDLRFHRP</sequence>
<gene>
    <name evidence="6" type="ORF">HDA37_005768</name>
</gene>
<dbReference type="GO" id="GO:0019213">
    <property type="term" value="F:deacetylase activity"/>
    <property type="evidence" value="ECO:0007669"/>
    <property type="project" value="TreeGrafter"/>
</dbReference>
<comment type="caution">
    <text evidence="6">The sequence shown here is derived from an EMBL/GenBank/DDBJ whole genome shotgun (WGS) entry which is preliminary data.</text>
</comment>
<proteinExistence type="predicted"/>
<dbReference type="GO" id="GO:0005975">
    <property type="term" value="P:carbohydrate metabolic process"/>
    <property type="evidence" value="ECO:0007669"/>
    <property type="project" value="InterPro"/>
</dbReference>
<dbReference type="GO" id="GO:0016787">
    <property type="term" value="F:hydrolase activity"/>
    <property type="evidence" value="ECO:0007669"/>
    <property type="project" value="UniProtKB-KW"/>
</dbReference>
<dbReference type="Gene3D" id="3.20.20.370">
    <property type="entry name" value="Glycoside hydrolase/deacetylase"/>
    <property type="match status" value="1"/>
</dbReference>
<dbReference type="InterPro" id="IPR011330">
    <property type="entry name" value="Glyco_hydro/deAcase_b/a-brl"/>
</dbReference>
<dbReference type="GeneID" id="98055311"/>
<evidence type="ECO:0000256" key="1">
    <source>
        <dbReference type="ARBA" id="ARBA00001946"/>
    </source>
</evidence>
<evidence type="ECO:0000313" key="6">
    <source>
        <dbReference type="EMBL" id="NYG05414.1"/>
    </source>
</evidence>
<dbReference type="Proteomes" id="UP000549695">
    <property type="component" value="Unassembled WGS sequence"/>
</dbReference>
<name>A0A852WFE6_PSEA5</name>
<evidence type="ECO:0000313" key="7">
    <source>
        <dbReference type="Proteomes" id="UP000549695"/>
    </source>
</evidence>
<evidence type="ECO:0000256" key="2">
    <source>
        <dbReference type="ARBA" id="ARBA00022723"/>
    </source>
</evidence>
<evidence type="ECO:0000256" key="5">
    <source>
        <dbReference type="ARBA" id="ARBA00023277"/>
    </source>
</evidence>
<dbReference type="AlphaFoldDB" id="A0A852WFE6"/>
<accession>A0A852WFE6</accession>
<dbReference type="PANTHER" id="PTHR31609:SF1">
    <property type="entry name" value="CARBOHYDRATE DEACETYLASE"/>
    <property type="match status" value="1"/>
</dbReference>
<dbReference type="EMBL" id="JACCCZ010000002">
    <property type="protein sequence ID" value="NYG05414.1"/>
    <property type="molecule type" value="Genomic_DNA"/>
</dbReference>
<organism evidence="6 7">
    <name type="scientific">Pseudonocardia alni</name>
    <name type="common">Amycolata alni</name>
    <dbReference type="NCBI Taxonomy" id="33907"/>
    <lineage>
        <taxon>Bacteria</taxon>
        <taxon>Bacillati</taxon>
        <taxon>Actinomycetota</taxon>
        <taxon>Actinomycetes</taxon>
        <taxon>Pseudonocardiales</taxon>
        <taxon>Pseudonocardiaceae</taxon>
        <taxon>Pseudonocardia</taxon>
    </lineage>
</organism>
<protein>
    <recommendedName>
        <fullName evidence="8">ChbG/HpnK family deacetylase</fullName>
    </recommendedName>
</protein>
<dbReference type="Pfam" id="PF04794">
    <property type="entry name" value="YdjC"/>
    <property type="match status" value="1"/>
</dbReference>
<dbReference type="PANTHER" id="PTHR31609">
    <property type="entry name" value="YDJC DEACETYLASE FAMILY MEMBER"/>
    <property type="match status" value="1"/>
</dbReference>